<name>A0A8X6WGH9_TRICX</name>
<dbReference type="AlphaFoldDB" id="A0A8X6WGH9"/>
<comment type="caution">
    <text evidence="2">The sequence shown here is derived from an EMBL/GenBank/DDBJ whole genome shotgun (WGS) entry which is preliminary data.</text>
</comment>
<evidence type="ECO:0000313" key="3">
    <source>
        <dbReference type="Proteomes" id="UP000887159"/>
    </source>
</evidence>
<feature type="region of interest" description="Disordered" evidence="1">
    <location>
        <begin position="36"/>
        <end position="68"/>
    </location>
</feature>
<organism evidence="2 3">
    <name type="scientific">Trichonephila clavipes</name>
    <name type="common">Golden silk orbweaver</name>
    <name type="synonym">Nephila clavipes</name>
    <dbReference type="NCBI Taxonomy" id="2585209"/>
    <lineage>
        <taxon>Eukaryota</taxon>
        <taxon>Metazoa</taxon>
        <taxon>Ecdysozoa</taxon>
        <taxon>Arthropoda</taxon>
        <taxon>Chelicerata</taxon>
        <taxon>Arachnida</taxon>
        <taxon>Araneae</taxon>
        <taxon>Araneomorphae</taxon>
        <taxon>Entelegynae</taxon>
        <taxon>Araneoidea</taxon>
        <taxon>Nephilidae</taxon>
        <taxon>Trichonephila</taxon>
    </lineage>
</organism>
<evidence type="ECO:0000256" key="1">
    <source>
        <dbReference type="SAM" id="MobiDB-lite"/>
    </source>
</evidence>
<keyword evidence="3" id="KW-1185">Reference proteome</keyword>
<sequence length="68" mass="7444">MNSKNPWAEHHELERRRRIPCDFQRISLAGLALDSATSSGLGRAPRSAMQDPIQAPPGATRQAGLYTS</sequence>
<reference evidence="2" key="1">
    <citation type="submission" date="2020-08" db="EMBL/GenBank/DDBJ databases">
        <title>Multicomponent nature underlies the extraordinary mechanical properties of spider dragline silk.</title>
        <authorList>
            <person name="Kono N."/>
            <person name="Nakamura H."/>
            <person name="Mori M."/>
            <person name="Yoshida Y."/>
            <person name="Ohtoshi R."/>
            <person name="Malay A.D."/>
            <person name="Moran D.A.P."/>
            <person name="Tomita M."/>
            <person name="Numata K."/>
            <person name="Arakawa K."/>
        </authorList>
    </citation>
    <scope>NUCLEOTIDE SEQUENCE</scope>
</reference>
<proteinExistence type="predicted"/>
<accession>A0A8X6WGH9</accession>
<evidence type="ECO:0000313" key="2">
    <source>
        <dbReference type="EMBL" id="GFY34479.1"/>
    </source>
</evidence>
<protein>
    <submittedName>
        <fullName evidence="2">Uncharacterized protein</fullName>
    </submittedName>
</protein>
<dbReference type="EMBL" id="BMAU01021424">
    <property type="protein sequence ID" value="GFY34479.1"/>
    <property type="molecule type" value="Genomic_DNA"/>
</dbReference>
<gene>
    <name evidence="2" type="ORF">TNCV_2821651</name>
</gene>
<dbReference type="Proteomes" id="UP000887159">
    <property type="component" value="Unassembled WGS sequence"/>
</dbReference>